<keyword evidence="3" id="KW-0804">Transcription</keyword>
<organism evidence="5 6">
    <name type="scientific">Microbacterium pseudoresistens</name>
    <dbReference type="NCBI Taxonomy" id="640634"/>
    <lineage>
        <taxon>Bacteria</taxon>
        <taxon>Bacillati</taxon>
        <taxon>Actinomycetota</taxon>
        <taxon>Actinomycetes</taxon>
        <taxon>Micrococcales</taxon>
        <taxon>Microbacteriaceae</taxon>
        <taxon>Microbacterium</taxon>
    </lineage>
</organism>
<dbReference type="RefSeq" id="WP_179431259.1">
    <property type="nucleotide sequence ID" value="NZ_BAABLC010000005.1"/>
</dbReference>
<gene>
    <name evidence="5" type="ORF">BKA02_000645</name>
</gene>
<dbReference type="PRINTS" id="PR00598">
    <property type="entry name" value="HTHMARR"/>
</dbReference>
<evidence type="ECO:0000256" key="2">
    <source>
        <dbReference type="ARBA" id="ARBA00023125"/>
    </source>
</evidence>
<keyword evidence="1" id="KW-0805">Transcription regulation</keyword>
<dbReference type="InterPro" id="IPR036388">
    <property type="entry name" value="WH-like_DNA-bd_sf"/>
</dbReference>
<evidence type="ECO:0000313" key="5">
    <source>
        <dbReference type="EMBL" id="NYD53590.1"/>
    </source>
</evidence>
<reference evidence="5 6" key="1">
    <citation type="submission" date="2020-07" db="EMBL/GenBank/DDBJ databases">
        <title>Sequencing the genomes of 1000 actinobacteria strains.</title>
        <authorList>
            <person name="Klenk H.-P."/>
        </authorList>
    </citation>
    <scope>NUCLEOTIDE SEQUENCE [LARGE SCALE GENOMIC DNA]</scope>
    <source>
        <strain evidence="5 6">DSM 22185</strain>
    </source>
</reference>
<feature type="domain" description="HTH marR-type" evidence="4">
    <location>
        <begin position="1"/>
        <end position="141"/>
    </location>
</feature>
<dbReference type="Gene3D" id="1.10.10.10">
    <property type="entry name" value="Winged helix-like DNA-binding domain superfamily/Winged helix DNA-binding domain"/>
    <property type="match status" value="1"/>
</dbReference>
<dbReference type="PANTHER" id="PTHR33164">
    <property type="entry name" value="TRANSCRIPTIONAL REGULATOR, MARR FAMILY"/>
    <property type="match status" value="1"/>
</dbReference>
<evidence type="ECO:0000256" key="3">
    <source>
        <dbReference type="ARBA" id="ARBA00023163"/>
    </source>
</evidence>
<dbReference type="SUPFAM" id="SSF46785">
    <property type="entry name" value="Winged helix' DNA-binding domain"/>
    <property type="match status" value="1"/>
</dbReference>
<dbReference type="Pfam" id="PF12802">
    <property type="entry name" value="MarR_2"/>
    <property type="match status" value="1"/>
</dbReference>
<dbReference type="Proteomes" id="UP000552045">
    <property type="component" value="Unassembled WGS sequence"/>
</dbReference>
<name>A0A7Y9JLQ9_9MICO</name>
<dbReference type="GO" id="GO:0003677">
    <property type="term" value="F:DNA binding"/>
    <property type="evidence" value="ECO:0007669"/>
    <property type="project" value="UniProtKB-KW"/>
</dbReference>
<comment type="caution">
    <text evidence="5">The sequence shown here is derived from an EMBL/GenBank/DDBJ whole genome shotgun (WGS) entry which is preliminary data.</text>
</comment>
<dbReference type="PANTHER" id="PTHR33164:SF104">
    <property type="entry name" value="TRANSCRIPTIONAL REGULATORY PROTEIN"/>
    <property type="match status" value="1"/>
</dbReference>
<keyword evidence="6" id="KW-1185">Reference proteome</keyword>
<dbReference type="InterPro" id="IPR036390">
    <property type="entry name" value="WH_DNA-bd_sf"/>
</dbReference>
<sequence>MSDRKLAVEAWENLFRAQHELFVEMSSDFDGAGLSLAEYDVLLTVTRCAKHTARLREVTARMLISQPSVSRLVDRMVARGLISKDPDPRDGRGSLIHATPEGVRAFHRLAAVHATTIAGRMSALSPDEQRTLRDLTRKLRGAGSAAETE</sequence>
<dbReference type="InterPro" id="IPR023187">
    <property type="entry name" value="Tscrpt_reg_MarR-type_CS"/>
</dbReference>
<keyword evidence="2 5" id="KW-0238">DNA-binding</keyword>
<dbReference type="SMART" id="SM00347">
    <property type="entry name" value="HTH_MARR"/>
    <property type="match status" value="1"/>
</dbReference>
<evidence type="ECO:0000256" key="1">
    <source>
        <dbReference type="ARBA" id="ARBA00023015"/>
    </source>
</evidence>
<protein>
    <submittedName>
        <fullName evidence="5">DNA-binding MarR family transcriptional regulator</fullName>
    </submittedName>
</protein>
<dbReference type="GO" id="GO:0003700">
    <property type="term" value="F:DNA-binding transcription factor activity"/>
    <property type="evidence" value="ECO:0007669"/>
    <property type="project" value="InterPro"/>
</dbReference>
<dbReference type="InterPro" id="IPR000835">
    <property type="entry name" value="HTH_MarR-typ"/>
</dbReference>
<dbReference type="PROSITE" id="PS50995">
    <property type="entry name" value="HTH_MARR_2"/>
    <property type="match status" value="1"/>
</dbReference>
<proteinExistence type="predicted"/>
<evidence type="ECO:0000313" key="6">
    <source>
        <dbReference type="Proteomes" id="UP000552045"/>
    </source>
</evidence>
<dbReference type="InterPro" id="IPR039422">
    <property type="entry name" value="MarR/SlyA-like"/>
</dbReference>
<dbReference type="AlphaFoldDB" id="A0A7Y9JLQ9"/>
<dbReference type="EMBL" id="JACCBH010000001">
    <property type="protein sequence ID" value="NYD53590.1"/>
    <property type="molecule type" value="Genomic_DNA"/>
</dbReference>
<dbReference type="GO" id="GO:0006950">
    <property type="term" value="P:response to stress"/>
    <property type="evidence" value="ECO:0007669"/>
    <property type="project" value="TreeGrafter"/>
</dbReference>
<accession>A0A7Y9JLQ9</accession>
<dbReference type="PROSITE" id="PS01117">
    <property type="entry name" value="HTH_MARR_1"/>
    <property type="match status" value="1"/>
</dbReference>
<evidence type="ECO:0000259" key="4">
    <source>
        <dbReference type="PROSITE" id="PS50995"/>
    </source>
</evidence>